<dbReference type="InterPro" id="IPR001753">
    <property type="entry name" value="Enoyl-CoA_hydra/iso"/>
</dbReference>
<protein>
    <submittedName>
        <fullName evidence="1">Enoyl-CoA hydratase/isomerase family protein</fullName>
    </submittedName>
</protein>
<evidence type="ECO:0000313" key="1">
    <source>
        <dbReference type="EMBL" id="QKV18272.1"/>
    </source>
</evidence>
<dbReference type="GO" id="GO:0006635">
    <property type="term" value="P:fatty acid beta-oxidation"/>
    <property type="evidence" value="ECO:0007669"/>
    <property type="project" value="TreeGrafter"/>
</dbReference>
<keyword evidence="2" id="KW-1185">Reference proteome</keyword>
<dbReference type="Gene3D" id="3.90.226.10">
    <property type="entry name" value="2-enoyl-CoA Hydratase, Chain A, domain 1"/>
    <property type="match status" value="1"/>
</dbReference>
<evidence type="ECO:0000313" key="2">
    <source>
        <dbReference type="Proteomes" id="UP000509367"/>
    </source>
</evidence>
<dbReference type="CDD" id="cd06558">
    <property type="entry name" value="crotonase-like"/>
    <property type="match status" value="1"/>
</dbReference>
<name>A0A6N1VG87_9HYPH</name>
<dbReference type="GO" id="GO:0016853">
    <property type="term" value="F:isomerase activity"/>
    <property type="evidence" value="ECO:0007669"/>
    <property type="project" value="UniProtKB-KW"/>
</dbReference>
<dbReference type="KEGG" id="orm:HTY61_07280"/>
<dbReference type="Proteomes" id="UP000509367">
    <property type="component" value="Chromosome"/>
</dbReference>
<reference evidence="1 2" key="1">
    <citation type="submission" date="2020-06" db="EMBL/GenBank/DDBJ databases">
        <title>Oricola thermophila sp. nov. isolated from a tidal sediments.</title>
        <authorList>
            <person name="Kwon K.K."/>
            <person name="Yang S.-H."/>
            <person name="Park M.-J."/>
        </authorList>
    </citation>
    <scope>NUCLEOTIDE SEQUENCE [LARGE SCALE GENOMIC DNA]</scope>
    <source>
        <strain evidence="1 2">MEBiC13590</strain>
    </source>
</reference>
<dbReference type="PANTHER" id="PTHR11941">
    <property type="entry name" value="ENOYL-COA HYDRATASE-RELATED"/>
    <property type="match status" value="1"/>
</dbReference>
<organism evidence="1 2">
    <name type="scientific">Oricola thermophila</name>
    <dbReference type="NCBI Taxonomy" id="2742145"/>
    <lineage>
        <taxon>Bacteria</taxon>
        <taxon>Pseudomonadati</taxon>
        <taxon>Pseudomonadota</taxon>
        <taxon>Alphaproteobacteria</taxon>
        <taxon>Hyphomicrobiales</taxon>
        <taxon>Ahrensiaceae</taxon>
        <taxon>Oricola</taxon>
    </lineage>
</organism>
<dbReference type="PANTHER" id="PTHR11941:SF54">
    <property type="entry name" value="ENOYL-COA HYDRATASE, MITOCHONDRIAL"/>
    <property type="match status" value="1"/>
</dbReference>
<gene>
    <name evidence="1" type="ORF">HTY61_07280</name>
</gene>
<keyword evidence="1" id="KW-0413">Isomerase</keyword>
<proteinExistence type="predicted"/>
<accession>A0A6N1VG87</accession>
<sequence length="157" mass="16457">MAGDLVLVACRDNGVAEVTLNVPRSLNALSPKLIDALNDTVLELDRDDTVRVFLLTGTGRHFCAGADIDAMLDMSVSEAVRTGFSGSSHQLARITKPIIAAVNGHALGGGCELVEICDIVIAADNAVFGHPEVRLGVMPGAGGSQRLEVVARFWTSC</sequence>
<dbReference type="EMBL" id="CP054836">
    <property type="protein sequence ID" value="QKV18272.1"/>
    <property type="molecule type" value="Genomic_DNA"/>
</dbReference>
<dbReference type="RefSeq" id="WP_175276166.1">
    <property type="nucleotide sequence ID" value="NZ_CP054836.1"/>
</dbReference>
<dbReference type="Pfam" id="PF00378">
    <property type="entry name" value="ECH_1"/>
    <property type="match status" value="1"/>
</dbReference>
<dbReference type="SUPFAM" id="SSF52096">
    <property type="entry name" value="ClpP/crotonase"/>
    <property type="match status" value="1"/>
</dbReference>
<dbReference type="AlphaFoldDB" id="A0A6N1VG87"/>
<dbReference type="InterPro" id="IPR029045">
    <property type="entry name" value="ClpP/crotonase-like_dom_sf"/>
</dbReference>